<proteinExistence type="predicted"/>
<dbReference type="AlphaFoldDB" id="A0A6C0IXQ3"/>
<sequence length="29" mass="3485">MEYQGLQLFVESDSKGIWWLAEGWKKNKI</sequence>
<evidence type="ECO:0000313" key="1">
    <source>
        <dbReference type="EMBL" id="QHT97215.1"/>
    </source>
</evidence>
<name>A0A6C0IXQ3_9ZZZZ</name>
<accession>A0A6C0IXQ3</accession>
<dbReference type="EMBL" id="MN740273">
    <property type="protein sequence ID" value="QHT97215.1"/>
    <property type="molecule type" value="Genomic_DNA"/>
</dbReference>
<organism evidence="1">
    <name type="scientific">viral metagenome</name>
    <dbReference type="NCBI Taxonomy" id="1070528"/>
    <lineage>
        <taxon>unclassified sequences</taxon>
        <taxon>metagenomes</taxon>
        <taxon>organismal metagenomes</taxon>
    </lineage>
</organism>
<protein>
    <submittedName>
        <fullName evidence="1">Uncharacterized protein</fullName>
    </submittedName>
</protein>
<reference evidence="1" key="1">
    <citation type="journal article" date="2020" name="Nature">
        <title>Giant virus diversity and host interactions through global metagenomics.</title>
        <authorList>
            <person name="Schulz F."/>
            <person name="Roux S."/>
            <person name="Paez-Espino D."/>
            <person name="Jungbluth S."/>
            <person name="Walsh D.A."/>
            <person name="Denef V.J."/>
            <person name="McMahon K.D."/>
            <person name="Konstantinidis K.T."/>
            <person name="Eloe-Fadrosh E.A."/>
            <person name="Kyrpides N.C."/>
            <person name="Woyke T."/>
        </authorList>
    </citation>
    <scope>NUCLEOTIDE SEQUENCE</scope>
    <source>
        <strain evidence="1">GVMAG-M-3300025138-11</strain>
    </source>
</reference>